<gene>
    <name evidence="1" type="ORF">RUA4292_00593</name>
</gene>
<dbReference type="EMBL" id="CYPU01000011">
    <property type="protein sequence ID" value="CUH46427.1"/>
    <property type="molecule type" value="Genomic_DNA"/>
</dbReference>
<sequence>MKVLKRIPDMDDNALSRLFFNAQVQLQDDKLHEAAASVLEAIEREWQKRLAAYEAGNHKAATPTEGVLSKVGYKVGADGLKEPVRRRILDYVLTGTLPPVGSPAHMAEWGEPKSRQRFRKLHRVIRVLASSGNTLGTMDKAVAEWEDDLNYLDREWKSKCIS</sequence>
<dbReference type="AlphaFoldDB" id="A0A0P1EAN3"/>
<dbReference type="Proteomes" id="UP000050783">
    <property type="component" value="Unassembled WGS sequence"/>
</dbReference>
<protein>
    <submittedName>
        <fullName evidence="1">Uncharacterized protein</fullName>
    </submittedName>
</protein>
<dbReference type="RefSeq" id="WP_058276223.1">
    <property type="nucleotide sequence ID" value="NZ_CYPU01000011.1"/>
</dbReference>
<dbReference type="OrthoDB" id="286562at2"/>
<proteinExistence type="predicted"/>
<dbReference type="GeneID" id="55491893"/>
<reference evidence="1 2" key="1">
    <citation type="submission" date="2015-09" db="EMBL/GenBank/DDBJ databases">
        <authorList>
            <consortium name="Swine Surveillance"/>
        </authorList>
    </citation>
    <scope>NUCLEOTIDE SEQUENCE [LARGE SCALE GENOMIC DNA]</scope>
    <source>
        <strain evidence="1 2">CECT 4292</strain>
    </source>
</reference>
<accession>A0A0P1EAN3</accession>
<organism evidence="1 2">
    <name type="scientific">Ruegeria atlantica</name>
    <dbReference type="NCBI Taxonomy" id="81569"/>
    <lineage>
        <taxon>Bacteria</taxon>
        <taxon>Pseudomonadati</taxon>
        <taxon>Pseudomonadota</taxon>
        <taxon>Alphaproteobacteria</taxon>
        <taxon>Rhodobacterales</taxon>
        <taxon>Roseobacteraceae</taxon>
        <taxon>Ruegeria</taxon>
    </lineage>
</organism>
<evidence type="ECO:0000313" key="2">
    <source>
        <dbReference type="Proteomes" id="UP000050783"/>
    </source>
</evidence>
<name>A0A0P1EAN3_9RHOB</name>
<evidence type="ECO:0000313" key="1">
    <source>
        <dbReference type="EMBL" id="CUH46427.1"/>
    </source>
</evidence>